<dbReference type="Gene3D" id="2.40.160.20">
    <property type="match status" value="1"/>
</dbReference>
<keyword evidence="3" id="KW-1134">Transmembrane beta strand</keyword>
<dbReference type="InterPro" id="IPR011250">
    <property type="entry name" value="OMP/PagP_B-barrel"/>
</dbReference>
<dbReference type="GO" id="GO:0009279">
    <property type="term" value="C:cell outer membrane"/>
    <property type="evidence" value="ECO:0007669"/>
    <property type="project" value="UniProtKB-SubCell"/>
</dbReference>
<keyword evidence="14" id="KW-1185">Reference proteome</keyword>
<dbReference type="Pfam" id="PF00691">
    <property type="entry name" value="OmpA"/>
    <property type="match status" value="1"/>
</dbReference>
<feature type="chain" id="PRO_5018608590" description="OmpA-like domain-containing protein" evidence="11">
    <location>
        <begin position="21"/>
        <end position="363"/>
    </location>
</feature>
<dbReference type="InterPro" id="IPR006664">
    <property type="entry name" value="OMP_bac"/>
</dbReference>
<keyword evidence="2" id="KW-0813">Transport</keyword>
<name>A0A3R5XXP2_9BACT</name>
<dbReference type="GO" id="GO:0046930">
    <property type="term" value="C:pore complex"/>
    <property type="evidence" value="ECO:0007669"/>
    <property type="project" value="UniProtKB-KW"/>
</dbReference>
<keyword evidence="8 10" id="KW-0472">Membrane</keyword>
<keyword evidence="5 11" id="KW-0732">Signal</keyword>
<dbReference type="InterPro" id="IPR036737">
    <property type="entry name" value="OmpA-like_sf"/>
</dbReference>
<protein>
    <recommendedName>
        <fullName evidence="12">OmpA-like domain-containing protein</fullName>
    </recommendedName>
</protein>
<evidence type="ECO:0000256" key="3">
    <source>
        <dbReference type="ARBA" id="ARBA00022452"/>
    </source>
</evidence>
<dbReference type="GO" id="GO:0015288">
    <property type="term" value="F:porin activity"/>
    <property type="evidence" value="ECO:0007669"/>
    <property type="project" value="UniProtKB-KW"/>
</dbReference>
<dbReference type="RefSeq" id="WP_128466595.1">
    <property type="nucleotide sequence ID" value="NZ_CP035108.1"/>
</dbReference>
<keyword evidence="4" id="KW-0812">Transmembrane</keyword>
<evidence type="ECO:0000256" key="8">
    <source>
        <dbReference type="ARBA" id="ARBA00023136"/>
    </source>
</evidence>
<dbReference type="InterPro" id="IPR050330">
    <property type="entry name" value="Bact_OuterMem_StrucFunc"/>
</dbReference>
<evidence type="ECO:0000256" key="9">
    <source>
        <dbReference type="ARBA" id="ARBA00023237"/>
    </source>
</evidence>
<dbReference type="InterPro" id="IPR027385">
    <property type="entry name" value="Beta-barrel_OMP"/>
</dbReference>
<evidence type="ECO:0000256" key="7">
    <source>
        <dbReference type="ARBA" id="ARBA00023114"/>
    </source>
</evidence>
<evidence type="ECO:0000256" key="1">
    <source>
        <dbReference type="ARBA" id="ARBA00004571"/>
    </source>
</evidence>
<dbReference type="Pfam" id="PF13505">
    <property type="entry name" value="OMP_b-brl"/>
    <property type="match status" value="1"/>
</dbReference>
<evidence type="ECO:0000256" key="5">
    <source>
        <dbReference type="ARBA" id="ARBA00022729"/>
    </source>
</evidence>
<dbReference type="SUPFAM" id="SSF103088">
    <property type="entry name" value="OmpA-like"/>
    <property type="match status" value="1"/>
</dbReference>
<evidence type="ECO:0000256" key="11">
    <source>
        <dbReference type="SAM" id="SignalP"/>
    </source>
</evidence>
<evidence type="ECO:0000256" key="10">
    <source>
        <dbReference type="PROSITE-ProRule" id="PRU00473"/>
    </source>
</evidence>
<keyword evidence="7" id="KW-0626">Porin</keyword>
<keyword evidence="6" id="KW-0406">Ion transport</keyword>
<accession>A0A3R5XXP2</accession>
<feature type="signal peptide" evidence="11">
    <location>
        <begin position="1"/>
        <end position="20"/>
    </location>
</feature>
<dbReference type="PRINTS" id="PR01021">
    <property type="entry name" value="OMPADOMAIN"/>
</dbReference>
<dbReference type="GO" id="GO:0006811">
    <property type="term" value="P:monoatomic ion transport"/>
    <property type="evidence" value="ECO:0007669"/>
    <property type="project" value="UniProtKB-KW"/>
</dbReference>
<dbReference type="CDD" id="cd07185">
    <property type="entry name" value="OmpA_C-like"/>
    <property type="match status" value="1"/>
</dbReference>
<evidence type="ECO:0000313" key="13">
    <source>
        <dbReference type="EMBL" id="QAR33309.1"/>
    </source>
</evidence>
<dbReference type="AlphaFoldDB" id="A0A3R5XXP2"/>
<keyword evidence="9" id="KW-0998">Cell outer membrane</keyword>
<dbReference type="PANTHER" id="PTHR30329:SF21">
    <property type="entry name" value="LIPOPROTEIN YIAD-RELATED"/>
    <property type="match status" value="1"/>
</dbReference>
<dbReference type="OrthoDB" id="9805832at2"/>
<organism evidence="13 14">
    <name type="scientific">Geovibrio thiophilus</name>
    <dbReference type="NCBI Taxonomy" id="139438"/>
    <lineage>
        <taxon>Bacteria</taxon>
        <taxon>Pseudomonadati</taxon>
        <taxon>Deferribacterota</taxon>
        <taxon>Deferribacteres</taxon>
        <taxon>Deferribacterales</taxon>
        <taxon>Geovibrionaceae</taxon>
        <taxon>Geovibrio</taxon>
    </lineage>
</organism>
<sequence length="363" mass="39536">MKKLFTALLMCAFTFGSAAAYEMKDAYYFGPYAGYKAFDDKSDFKNDMEVGLKLGYFITEHWAAELSGGYAEAEYDSKSGSEDVLTPGLHALYHFRPSMDNALLPFLQAGVETRIADDTNTGLAVGGGLKYLFTKSFAGDVSFKNIYFGEGKHDQLMAVSVAYFFGVREKAPVMAAEPVPTPVAAAVKEEPAPMAAVVAEEKKEAVVVAPVDSDGDGVYDDQDQCPGTPQGYDVNEKGCFKNLKLYVNFANDSDMIDDASMVRVREFADFMKATPVLKVEIQGHTDSKGTEAYNQKLSERRAEAISSALINLGIEADRVSAKGYGETKPIAPNASPEDRAKNRRIEAVAVDEEGMKVQSQKPE</sequence>
<dbReference type="Gene3D" id="3.30.1330.60">
    <property type="entry name" value="OmpA-like domain"/>
    <property type="match status" value="1"/>
</dbReference>
<dbReference type="PROSITE" id="PS01068">
    <property type="entry name" value="OMPA_1"/>
    <property type="match status" value="1"/>
</dbReference>
<dbReference type="InterPro" id="IPR028974">
    <property type="entry name" value="TSP_type-3_rpt"/>
</dbReference>
<reference evidence="13 14" key="1">
    <citation type="submission" date="2019-01" db="EMBL/GenBank/DDBJ databases">
        <title>Geovibrio thiophilus DSM 11263, complete genome.</title>
        <authorList>
            <person name="Spring S."/>
            <person name="Bunk B."/>
            <person name="Sproer C."/>
        </authorList>
    </citation>
    <scope>NUCLEOTIDE SEQUENCE [LARGE SCALE GENOMIC DNA]</scope>
    <source>
        <strain evidence="13 14">DSM 11263</strain>
    </source>
</reference>
<dbReference type="KEGG" id="gtl:EP073_07815"/>
<dbReference type="SUPFAM" id="SSF56925">
    <property type="entry name" value="OMPA-like"/>
    <property type="match status" value="1"/>
</dbReference>
<dbReference type="PROSITE" id="PS51123">
    <property type="entry name" value="OMPA_2"/>
    <property type="match status" value="1"/>
</dbReference>
<gene>
    <name evidence="13" type="ORF">EP073_07815</name>
</gene>
<feature type="domain" description="OmpA-like" evidence="12">
    <location>
        <begin position="236"/>
        <end position="353"/>
    </location>
</feature>
<dbReference type="Proteomes" id="UP000287502">
    <property type="component" value="Chromosome"/>
</dbReference>
<dbReference type="EMBL" id="CP035108">
    <property type="protein sequence ID" value="QAR33309.1"/>
    <property type="molecule type" value="Genomic_DNA"/>
</dbReference>
<evidence type="ECO:0000313" key="14">
    <source>
        <dbReference type="Proteomes" id="UP000287502"/>
    </source>
</evidence>
<comment type="subcellular location">
    <subcellularLocation>
        <location evidence="1">Cell outer membrane</location>
        <topology evidence="1">Multi-pass membrane protein</topology>
    </subcellularLocation>
</comment>
<proteinExistence type="predicted"/>
<dbReference type="GO" id="GO:0005509">
    <property type="term" value="F:calcium ion binding"/>
    <property type="evidence" value="ECO:0007669"/>
    <property type="project" value="InterPro"/>
</dbReference>
<evidence type="ECO:0000256" key="6">
    <source>
        <dbReference type="ARBA" id="ARBA00023065"/>
    </source>
</evidence>
<dbReference type="SUPFAM" id="SSF103647">
    <property type="entry name" value="TSP type-3 repeat"/>
    <property type="match status" value="1"/>
</dbReference>
<dbReference type="InterPro" id="IPR006690">
    <property type="entry name" value="OMPA-like_CS"/>
</dbReference>
<evidence type="ECO:0000256" key="2">
    <source>
        <dbReference type="ARBA" id="ARBA00022448"/>
    </source>
</evidence>
<evidence type="ECO:0000259" key="12">
    <source>
        <dbReference type="PROSITE" id="PS51123"/>
    </source>
</evidence>
<dbReference type="InterPro" id="IPR006665">
    <property type="entry name" value="OmpA-like"/>
</dbReference>
<evidence type="ECO:0000256" key="4">
    <source>
        <dbReference type="ARBA" id="ARBA00022692"/>
    </source>
</evidence>
<dbReference type="PANTHER" id="PTHR30329">
    <property type="entry name" value="STATOR ELEMENT OF FLAGELLAR MOTOR COMPLEX"/>
    <property type="match status" value="1"/>
</dbReference>